<sequence>MSDRHAINEHVSRHKSLPSTGTREKNGGAPPTVKTNHENHQNGLPRGSNREIYLADLRNDEG</sequence>
<feature type="compositionally biased region" description="Basic and acidic residues" evidence="1">
    <location>
        <begin position="1"/>
        <end position="11"/>
    </location>
</feature>
<organism evidence="2">
    <name type="scientific">Brassica cretica</name>
    <name type="common">Mustard</name>
    <dbReference type="NCBI Taxonomy" id="69181"/>
    <lineage>
        <taxon>Eukaryota</taxon>
        <taxon>Viridiplantae</taxon>
        <taxon>Streptophyta</taxon>
        <taxon>Embryophyta</taxon>
        <taxon>Tracheophyta</taxon>
        <taxon>Spermatophyta</taxon>
        <taxon>Magnoliopsida</taxon>
        <taxon>eudicotyledons</taxon>
        <taxon>Gunneridae</taxon>
        <taxon>Pentapetalae</taxon>
        <taxon>rosids</taxon>
        <taxon>malvids</taxon>
        <taxon>Brassicales</taxon>
        <taxon>Brassicaceae</taxon>
        <taxon>Brassiceae</taxon>
        <taxon>Brassica</taxon>
    </lineage>
</organism>
<feature type="region of interest" description="Disordered" evidence="1">
    <location>
        <begin position="1"/>
        <end position="62"/>
    </location>
</feature>
<protein>
    <submittedName>
        <fullName evidence="2">Uncharacterized protein</fullName>
    </submittedName>
</protein>
<comment type="caution">
    <text evidence="2">The sequence shown here is derived from an EMBL/GenBank/DDBJ whole genome shotgun (WGS) entry which is preliminary data.</text>
</comment>
<evidence type="ECO:0000256" key="1">
    <source>
        <dbReference type="SAM" id="MobiDB-lite"/>
    </source>
</evidence>
<accession>A0A8S9HUG5</accession>
<evidence type="ECO:0000313" key="2">
    <source>
        <dbReference type="EMBL" id="KAF2560617.1"/>
    </source>
</evidence>
<dbReference type="AlphaFoldDB" id="A0A8S9HUG5"/>
<name>A0A8S9HUG5_BRACR</name>
<gene>
    <name evidence="2" type="ORF">F2Q70_00015262</name>
</gene>
<reference evidence="2" key="1">
    <citation type="submission" date="2019-12" db="EMBL/GenBank/DDBJ databases">
        <title>Genome sequencing and annotation of Brassica cretica.</title>
        <authorList>
            <person name="Studholme D.J."/>
            <person name="Sarris P.F."/>
        </authorList>
    </citation>
    <scope>NUCLEOTIDE SEQUENCE</scope>
    <source>
        <strain evidence="2">PFS-102/07</strain>
        <tissue evidence="2">Leaf</tissue>
    </source>
</reference>
<proteinExistence type="predicted"/>
<dbReference type="EMBL" id="QGKY02001250">
    <property type="protein sequence ID" value="KAF2560617.1"/>
    <property type="molecule type" value="Genomic_DNA"/>
</dbReference>